<evidence type="ECO:0000256" key="4">
    <source>
        <dbReference type="ARBA" id="ARBA00022989"/>
    </source>
</evidence>
<feature type="transmembrane region" description="Helical" evidence="6">
    <location>
        <begin position="46"/>
        <end position="65"/>
    </location>
</feature>
<proteinExistence type="predicted"/>
<feature type="transmembrane region" description="Helical" evidence="6">
    <location>
        <begin position="327"/>
        <end position="350"/>
    </location>
</feature>
<gene>
    <name evidence="7" type="ORF">SAMN05216187_1125</name>
</gene>
<feature type="transmembrane region" description="Helical" evidence="6">
    <location>
        <begin position="190"/>
        <end position="208"/>
    </location>
</feature>
<name>A0A1G9DEE3_9STAP</name>
<keyword evidence="3 6" id="KW-0812">Transmembrane</keyword>
<keyword evidence="2" id="KW-1003">Cell membrane</keyword>
<feature type="transmembrane region" description="Helical" evidence="6">
    <location>
        <begin position="356"/>
        <end position="379"/>
    </location>
</feature>
<dbReference type="Pfam" id="PF13520">
    <property type="entry name" value="AA_permease_2"/>
    <property type="match status" value="1"/>
</dbReference>
<dbReference type="STRING" id="586411.SAMN05216187_1125"/>
<feature type="transmembrane region" description="Helical" evidence="6">
    <location>
        <begin position="157"/>
        <end position="178"/>
    </location>
</feature>
<dbReference type="RefSeq" id="WP_092599313.1">
    <property type="nucleotide sequence ID" value="NZ_FNFI01000012.1"/>
</dbReference>
<feature type="transmembrane region" description="Helical" evidence="6">
    <location>
        <begin position="18"/>
        <end position="39"/>
    </location>
</feature>
<dbReference type="OrthoDB" id="9780162at2"/>
<dbReference type="InterPro" id="IPR050367">
    <property type="entry name" value="APC_superfamily"/>
</dbReference>
<reference evidence="8" key="1">
    <citation type="submission" date="2016-10" db="EMBL/GenBank/DDBJ databases">
        <authorList>
            <person name="Varghese N."/>
            <person name="Submissions S."/>
        </authorList>
    </citation>
    <scope>NUCLEOTIDE SEQUENCE [LARGE SCALE GENOMIC DNA]</scope>
    <source>
        <strain evidence="8">CGMCC 1.8911</strain>
    </source>
</reference>
<evidence type="ECO:0000313" key="8">
    <source>
        <dbReference type="Proteomes" id="UP000242700"/>
    </source>
</evidence>
<comment type="subcellular location">
    <subcellularLocation>
        <location evidence="1">Cell membrane</location>
        <topology evidence="1">Multi-pass membrane protein</topology>
    </subcellularLocation>
</comment>
<feature type="transmembrane region" description="Helical" evidence="6">
    <location>
        <begin position="422"/>
        <end position="439"/>
    </location>
</feature>
<evidence type="ECO:0000256" key="3">
    <source>
        <dbReference type="ARBA" id="ARBA00022692"/>
    </source>
</evidence>
<feature type="transmembrane region" description="Helical" evidence="6">
    <location>
        <begin position="229"/>
        <end position="252"/>
    </location>
</feature>
<dbReference type="AlphaFoldDB" id="A0A1G9DEE3"/>
<dbReference type="Gene3D" id="1.20.1740.10">
    <property type="entry name" value="Amino acid/polyamine transporter I"/>
    <property type="match status" value="1"/>
</dbReference>
<dbReference type="InterPro" id="IPR002293">
    <property type="entry name" value="AA/rel_permease1"/>
</dbReference>
<feature type="transmembrane region" description="Helical" evidence="6">
    <location>
        <begin position="399"/>
        <end position="416"/>
    </location>
</feature>
<evidence type="ECO:0000256" key="6">
    <source>
        <dbReference type="SAM" id="Phobius"/>
    </source>
</evidence>
<dbReference type="EMBL" id="FNFI01000012">
    <property type="protein sequence ID" value="SDK62217.1"/>
    <property type="molecule type" value="Genomic_DNA"/>
</dbReference>
<evidence type="ECO:0000256" key="5">
    <source>
        <dbReference type="ARBA" id="ARBA00023136"/>
    </source>
</evidence>
<evidence type="ECO:0000256" key="1">
    <source>
        <dbReference type="ARBA" id="ARBA00004651"/>
    </source>
</evidence>
<feature type="transmembrane region" description="Helical" evidence="6">
    <location>
        <begin position="101"/>
        <end position="124"/>
    </location>
</feature>
<dbReference type="GO" id="GO:0005886">
    <property type="term" value="C:plasma membrane"/>
    <property type="evidence" value="ECO:0007669"/>
    <property type="project" value="UniProtKB-SubCell"/>
</dbReference>
<dbReference type="PANTHER" id="PTHR42770">
    <property type="entry name" value="AMINO ACID TRANSPORTER-RELATED"/>
    <property type="match status" value="1"/>
</dbReference>
<feature type="transmembrane region" description="Helical" evidence="6">
    <location>
        <begin position="130"/>
        <end position="150"/>
    </location>
</feature>
<keyword evidence="5 6" id="KW-0472">Membrane</keyword>
<dbReference type="Proteomes" id="UP000242700">
    <property type="component" value="Unassembled WGS sequence"/>
</dbReference>
<keyword evidence="4 6" id="KW-1133">Transmembrane helix</keyword>
<sequence length="455" mass="48711">MEAAGANKIVRSLGFLDLWSIGVGALVGGGIFTVIGPAITETGPSLFIAFLIAGLIAVFSSMSYAELASNWPYQGASYVYSKYAFYPISKDLSKLIAIQCAGLYFLSFSFAAGAVNLGFAGYLSVLIPDIPTYITGPIVSIIITGLLLFGMNFTGKVNTILSIIQIASLLFIAVITIAANPFGPFIQDEFLINGVSGLLAAVALIAFGQMQVEAVLTLGEEAKKPRINLPYAQISALITVVILYILVGYGVVSSTPIHDLAESAAPLALAIENVFPSYGQVLIVIAALTATATSTIGCLLGASRMLYAGARENAFPLFFAKLSKQGIPYVAVLATGILALMATFMSIFGYADVLNILISSAVFANWLMMILMNIALIVVRKTRPDLKPKFRYPLNIKNIPVFAVIASIGCMIIITYVNPIAIGIGIGWMVIITIWYFAYARKRWNFLSPEDIENL</sequence>
<dbReference type="PANTHER" id="PTHR42770:SF11">
    <property type="entry name" value="INNER MEMBRANE TRANSPORT PROTEIN YBAT"/>
    <property type="match status" value="1"/>
</dbReference>
<evidence type="ECO:0000256" key="2">
    <source>
        <dbReference type="ARBA" id="ARBA00022475"/>
    </source>
</evidence>
<organism evidence="7 8">
    <name type="scientific">Jeotgalicoccus aerolatus</name>
    <dbReference type="NCBI Taxonomy" id="709510"/>
    <lineage>
        <taxon>Bacteria</taxon>
        <taxon>Bacillati</taxon>
        <taxon>Bacillota</taxon>
        <taxon>Bacilli</taxon>
        <taxon>Bacillales</taxon>
        <taxon>Staphylococcaceae</taxon>
        <taxon>Jeotgalicoccus</taxon>
    </lineage>
</organism>
<dbReference type="PIRSF" id="PIRSF006060">
    <property type="entry name" value="AA_transporter"/>
    <property type="match status" value="1"/>
</dbReference>
<dbReference type="GO" id="GO:0022857">
    <property type="term" value="F:transmembrane transporter activity"/>
    <property type="evidence" value="ECO:0007669"/>
    <property type="project" value="InterPro"/>
</dbReference>
<accession>A0A1G9DEE3</accession>
<evidence type="ECO:0000313" key="7">
    <source>
        <dbReference type="EMBL" id="SDK62217.1"/>
    </source>
</evidence>
<feature type="transmembrane region" description="Helical" evidence="6">
    <location>
        <begin position="281"/>
        <end position="307"/>
    </location>
</feature>
<protein>
    <submittedName>
        <fullName evidence="7">Basic amino acid/polyamine antiporter, APA family</fullName>
    </submittedName>
</protein>